<evidence type="ECO:0000256" key="5">
    <source>
        <dbReference type="ARBA" id="ARBA00022519"/>
    </source>
</evidence>
<evidence type="ECO:0000259" key="10">
    <source>
        <dbReference type="PROSITE" id="PS51012"/>
    </source>
</evidence>
<evidence type="ECO:0000256" key="2">
    <source>
        <dbReference type="ARBA" id="ARBA00007783"/>
    </source>
</evidence>
<dbReference type="GO" id="GO:0140359">
    <property type="term" value="F:ABC-type transporter activity"/>
    <property type="evidence" value="ECO:0007669"/>
    <property type="project" value="InterPro"/>
</dbReference>
<keyword evidence="7 9" id="KW-1133">Transmembrane helix</keyword>
<dbReference type="InterPro" id="IPR013525">
    <property type="entry name" value="ABC2_TM"/>
</dbReference>
<evidence type="ECO:0000256" key="6">
    <source>
        <dbReference type="ARBA" id="ARBA00022692"/>
    </source>
</evidence>
<dbReference type="PROSITE" id="PS51012">
    <property type="entry name" value="ABC_TM2"/>
    <property type="match status" value="1"/>
</dbReference>
<evidence type="ECO:0000256" key="1">
    <source>
        <dbReference type="ARBA" id="ARBA00004429"/>
    </source>
</evidence>
<name>A0A178YSU5_SINSA</name>
<feature type="transmembrane region" description="Helical" evidence="9">
    <location>
        <begin position="63"/>
        <end position="86"/>
    </location>
</feature>
<organism evidence="11 12">
    <name type="scientific">Sinorhizobium saheli</name>
    <dbReference type="NCBI Taxonomy" id="36856"/>
    <lineage>
        <taxon>Bacteria</taxon>
        <taxon>Pseudomonadati</taxon>
        <taxon>Pseudomonadota</taxon>
        <taxon>Alphaproteobacteria</taxon>
        <taxon>Hyphomicrobiales</taxon>
        <taxon>Rhizobiaceae</taxon>
        <taxon>Sinorhizobium/Ensifer group</taxon>
        <taxon>Sinorhizobium</taxon>
    </lineage>
</organism>
<evidence type="ECO:0000313" key="12">
    <source>
        <dbReference type="Proteomes" id="UP000078507"/>
    </source>
</evidence>
<evidence type="ECO:0000256" key="8">
    <source>
        <dbReference type="ARBA" id="ARBA00023136"/>
    </source>
</evidence>
<evidence type="ECO:0000256" key="7">
    <source>
        <dbReference type="ARBA" id="ARBA00022989"/>
    </source>
</evidence>
<dbReference type="AlphaFoldDB" id="A0A178YSU5"/>
<evidence type="ECO:0000313" key="11">
    <source>
        <dbReference type="EMBL" id="OAP50447.1"/>
    </source>
</evidence>
<dbReference type="PRINTS" id="PR00164">
    <property type="entry name" value="ABC2TRNSPORT"/>
</dbReference>
<dbReference type="InterPro" id="IPR047817">
    <property type="entry name" value="ABC2_TM_bact-type"/>
</dbReference>
<keyword evidence="4 9" id="KW-1003">Cell membrane</keyword>
<dbReference type="InterPro" id="IPR000412">
    <property type="entry name" value="ABC_2_transport"/>
</dbReference>
<feature type="transmembrane region" description="Helical" evidence="9">
    <location>
        <begin position="107"/>
        <end position="128"/>
    </location>
</feature>
<dbReference type="GO" id="GO:0015920">
    <property type="term" value="P:lipopolysaccharide transport"/>
    <property type="evidence" value="ECO:0007669"/>
    <property type="project" value="TreeGrafter"/>
</dbReference>
<dbReference type="PANTHER" id="PTHR30413:SF8">
    <property type="entry name" value="TRANSPORT PERMEASE PROTEIN"/>
    <property type="match status" value="1"/>
</dbReference>
<dbReference type="GO" id="GO:0043190">
    <property type="term" value="C:ATP-binding cassette (ABC) transporter complex"/>
    <property type="evidence" value="ECO:0007669"/>
    <property type="project" value="InterPro"/>
</dbReference>
<reference evidence="11 12" key="1">
    <citation type="submission" date="2015-11" db="EMBL/GenBank/DDBJ databases">
        <title>Ensifer anhuiense sp. nov., an effective nitrogen fixation bacterium with Glycine soja.</title>
        <authorList>
            <person name="Yan H."/>
            <person name="Chen W."/>
        </authorList>
    </citation>
    <scope>NUCLEOTIDE SEQUENCE [LARGE SCALE GENOMIC DNA]</scope>
    <source>
        <strain evidence="11 12">LMG 7837</strain>
    </source>
</reference>
<comment type="caution">
    <text evidence="11">The sequence shown here is derived from an EMBL/GenBank/DDBJ whole genome shotgun (WGS) entry which is preliminary data.</text>
</comment>
<feature type="transmembrane region" description="Helical" evidence="9">
    <location>
        <begin position="143"/>
        <end position="166"/>
    </location>
</feature>
<accession>A0A178YSU5</accession>
<comment type="caution">
    <text evidence="9">Lacks conserved residue(s) required for the propagation of feature annotation.</text>
</comment>
<keyword evidence="6 9" id="KW-0812">Transmembrane</keyword>
<feature type="transmembrane region" description="Helical" evidence="9">
    <location>
        <begin position="232"/>
        <end position="252"/>
    </location>
</feature>
<keyword evidence="8 9" id="KW-0472">Membrane</keyword>
<evidence type="ECO:0000256" key="3">
    <source>
        <dbReference type="ARBA" id="ARBA00022448"/>
    </source>
</evidence>
<feature type="transmembrane region" description="Helical" evidence="9">
    <location>
        <begin position="29"/>
        <end position="51"/>
    </location>
</feature>
<evidence type="ECO:0000256" key="9">
    <source>
        <dbReference type="RuleBase" id="RU361157"/>
    </source>
</evidence>
<proteinExistence type="inferred from homology"/>
<protein>
    <recommendedName>
        <fullName evidence="9">Transport permease protein</fullName>
    </recommendedName>
</protein>
<dbReference type="RefSeq" id="WP_066867765.1">
    <property type="nucleotide sequence ID" value="NZ_LNQB01000031.1"/>
</dbReference>
<dbReference type="Proteomes" id="UP000078507">
    <property type="component" value="Unassembled WGS sequence"/>
</dbReference>
<gene>
    <name evidence="11" type="ORF">ATB98_15215</name>
</gene>
<dbReference type="EMBL" id="LNQB01000031">
    <property type="protein sequence ID" value="OAP50447.1"/>
    <property type="molecule type" value="Genomic_DNA"/>
</dbReference>
<dbReference type="Pfam" id="PF01061">
    <property type="entry name" value="ABC2_membrane"/>
    <property type="match status" value="1"/>
</dbReference>
<keyword evidence="12" id="KW-1185">Reference proteome</keyword>
<feature type="domain" description="ABC transmembrane type-2" evidence="10">
    <location>
        <begin position="28"/>
        <end position="251"/>
    </location>
</feature>
<dbReference type="PANTHER" id="PTHR30413">
    <property type="entry name" value="INNER MEMBRANE TRANSPORT PERMEASE"/>
    <property type="match status" value="1"/>
</dbReference>
<dbReference type="OrthoDB" id="8479094at2"/>
<evidence type="ECO:0000256" key="4">
    <source>
        <dbReference type="ARBA" id="ARBA00022475"/>
    </source>
</evidence>
<comment type="subcellular location">
    <subcellularLocation>
        <location evidence="1 9">Cell inner membrane</location>
        <topology evidence="1 9">Multi-pass membrane protein</topology>
    </subcellularLocation>
</comment>
<keyword evidence="5" id="KW-0997">Cell inner membrane</keyword>
<comment type="similarity">
    <text evidence="2 9">Belongs to the ABC-2 integral membrane protein family.</text>
</comment>
<sequence length="258" mass="28438">MEWLKKHIRVTISLMIREMSTRYGGKPGGYLWAFIDPIAHVGFMTFIFHAIARVPALGSSFALFFASGYLPYMFYSSMAGFINGAIKANRSLLSYPIVAPADVVVSRYFVQILTSSFVGFLVLFLVAAEDNLSVFGAIQLEKVVAASLMATLLGLGVGAANIALFARSSLYEKVFGIITRPMVLVSGVFFIPDSLPHPFRDIVLYNPLAHVIMWFRSGIYPEYRAAGLDVSYLVEWTASALFIGALLFTMSAQELREG</sequence>
<dbReference type="STRING" id="36856.ATB98_15215"/>
<keyword evidence="3 9" id="KW-0813">Transport</keyword>